<sequence>MREWLSHHRRATLAQKAARAAEILRAAGYRPLTEYPGRAREPWPAACTTCGRVRYPTVTGVRQDQCKHVRPEQLAPGSRAGQERAGGAG</sequence>
<keyword evidence="3" id="KW-1185">Reference proteome</keyword>
<evidence type="ECO:0000256" key="1">
    <source>
        <dbReference type="SAM" id="MobiDB-lite"/>
    </source>
</evidence>
<feature type="region of interest" description="Disordered" evidence="1">
    <location>
        <begin position="65"/>
        <end position="89"/>
    </location>
</feature>
<dbReference type="Proteomes" id="UP001054854">
    <property type="component" value="Unassembled WGS sequence"/>
</dbReference>
<gene>
    <name evidence="2" type="ORF">TPA0910_17810</name>
</gene>
<dbReference type="EMBL" id="BNEK01000003">
    <property type="protein sequence ID" value="GHJ27348.1"/>
    <property type="molecule type" value="Genomic_DNA"/>
</dbReference>
<reference evidence="2" key="1">
    <citation type="submission" date="2024-05" db="EMBL/GenBank/DDBJ databases">
        <title>Whole genome shotgun sequence of Streptomyces hygroscopicus NBRC 113678.</title>
        <authorList>
            <person name="Komaki H."/>
            <person name="Tamura T."/>
        </authorList>
    </citation>
    <scope>NUCLEOTIDE SEQUENCE</scope>
    <source>
        <strain evidence="2">N11-34</strain>
    </source>
</reference>
<comment type="caution">
    <text evidence="2">The sequence shown here is derived from an EMBL/GenBank/DDBJ whole genome shotgun (WGS) entry which is preliminary data.</text>
</comment>
<protein>
    <submittedName>
        <fullName evidence="2">Uncharacterized protein</fullName>
    </submittedName>
</protein>
<evidence type="ECO:0000313" key="3">
    <source>
        <dbReference type="Proteomes" id="UP001054854"/>
    </source>
</evidence>
<accession>A0ABQ3TVJ3</accession>
<organism evidence="2 3">
    <name type="scientific">Streptomyces hygroscopicus</name>
    <dbReference type="NCBI Taxonomy" id="1912"/>
    <lineage>
        <taxon>Bacteria</taxon>
        <taxon>Bacillati</taxon>
        <taxon>Actinomycetota</taxon>
        <taxon>Actinomycetes</taxon>
        <taxon>Kitasatosporales</taxon>
        <taxon>Streptomycetaceae</taxon>
        <taxon>Streptomyces</taxon>
        <taxon>Streptomyces violaceusniger group</taxon>
    </lineage>
</organism>
<dbReference type="RefSeq" id="WP_236256532.1">
    <property type="nucleotide sequence ID" value="NZ_BNEK01000003.1"/>
</dbReference>
<proteinExistence type="predicted"/>
<evidence type="ECO:0000313" key="2">
    <source>
        <dbReference type="EMBL" id="GHJ27348.1"/>
    </source>
</evidence>
<name>A0ABQ3TVJ3_STRHY</name>